<feature type="compositionally biased region" description="Polar residues" evidence="1">
    <location>
        <begin position="1"/>
        <end position="12"/>
    </location>
</feature>
<feature type="compositionally biased region" description="Basic and acidic residues" evidence="1">
    <location>
        <begin position="13"/>
        <end position="24"/>
    </location>
</feature>
<dbReference type="EMBL" id="CAQQ02134115">
    <property type="status" value="NOT_ANNOTATED_CDS"/>
    <property type="molecule type" value="Genomic_DNA"/>
</dbReference>
<organism evidence="2 3">
    <name type="scientific">Megaselia scalaris</name>
    <name type="common">Humpbacked fly</name>
    <name type="synonym">Phora scalaris</name>
    <dbReference type="NCBI Taxonomy" id="36166"/>
    <lineage>
        <taxon>Eukaryota</taxon>
        <taxon>Metazoa</taxon>
        <taxon>Ecdysozoa</taxon>
        <taxon>Arthropoda</taxon>
        <taxon>Hexapoda</taxon>
        <taxon>Insecta</taxon>
        <taxon>Pterygota</taxon>
        <taxon>Neoptera</taxon>
        <taxon>Endopterygota</taxon>
        <taxon>Diptera</taxon>
        <taxon>Brachycera</taxon>
        <taxon>Muscomorpha</taxon>
        <taxon>Platypezoidea</taxon>
        <taxon>Phoridae</taxon>
        <taxon>Megaseliini</taxon>
        <taxon>Megaselia</taxon>
    </lineage>
</organism>
<dbReference type="Proteomes" id="UP000015102">
    <property type="component" value="Unassembled WGS sequence"/>
</dbReference>
<evidence type="ECO:0000313" key="2">
    <source>
        <dbReference type="EnsemblMetazoa" id="MESCA004484-PA"/>
    </source>
</evidence>
<name>T1GLS1_MEGSC</name>
<evidence type="ECO:0000256" key="1">
    <source>
        <dbReference type="SAM" id="MobiDB-lite"/>
    </source>
</evidence>
<evidence type="ECO:0000313" key="3">
    <source>
        <dbReference type="Proteomes" id="UP000015102"/>
    </source>
</evidence>
<proteinExistence type="predicted"/>
<feature type="region of interest" description="Disordered" evidence="1">
    <location>
        <begin position="1"/>
        <end position="24"/>
    </location>
</feature>
<dbReference type="HOGENOM" id="CLU_2967785_0_0_1"/>
<dbReference type="STRING" id="36166.T1GLS1"/>
<keyword evidence="3" id="KW-1185">Reference proteome</keyword>
<accession>T1GLS1</accession>
<dbReference type="AlphaFoldDB" id="T1GLS1"/>
<reference evidence="3" key="1">
    <citation type="submission" date="2013-02" db="EMBL/GenBank/DDBJ databases">
        <authorList>
            <person name="Hughes D."/>
        </authorList>
    </citation>
    <scope>NUCLEOTIDE SEQUENCE</scope>
    <source>
        <strain>Durham</strain>
        <strain evidence="3">NC isolate 2 -- Noor lab</strain>
    </source>
</reference>
<reference evidence="2" key="2">
    <citation type="submission" date="2015-06" db="UniProtKB">
        <authorList>
            <consortium name="EnsemblMetazoa"/>
        </authorList>
    </citation>
    <scope>IDENTIFICATION</scope>
</reference>
<sequence>MTAAAKNSMSDWTKSRKELNNKEIEKMTDNASKFLGGVLGDISSRSAYTQILLGAASG</sequence>
<protein>
    <submittedName>
        <fullName evidence="2">Uncharacterized protein</fullName>
    </submittedName>
</protein>
<dbReference type="EnsemblMetazoa" id="MESCA004484-RA">
    <property type="protein sequence ID" value="MESCA004484-PA"/>
    <property type="gene ID" value="MESCA004484"/>
</dbReference>